<dbReference type="PROSITE" id="PS50943">
    <property type="entry name" value="HTH_CROC1"/>
    <property type="match status" value="1"/>
</dbReference>
<dbReference type="Gene3D" id="1.10.260.40">
    <property type="entry name" value="lambda repressor-like DNA-binding domains"/>
    <property type="match status" value="1"/>
</dbReference>
<organism evidence="3">
    <name type="scientific">uncultured Eubacteriales bacterium</name>
    <dbReference type="NCBI Taxonomy" id="172733"/>
    <lineage>
        <taxon>Bacteria</taxon>
        <taxon>Bacillati</taxon>
        <taxon>Bacillota</taxon>
        <taxon>Clostridia</taxon>
        <taxon>Eubacteriales</taxon>
        <taxon>environmental samples</taxon>
    </lineage>
</organism>
<dbReference type="PANTHER" id="PTHR46558">
    <property type="entry name" value="TRACRIPTIONAL REGULATORY PROTEIN-RELATED-RELATED"/>
    <property type="match status" value="1"/>
</dbReference>
<evidence type="ECO:0000313" key="3">
    <source>
        <dbReference type="EMBL" id="SBV94003.1"/>
    </source>
</evidence>
<keyword evidence="1 3" id="KW-0238">DNA-binding</keyword>
<accession>A0A212J3H1</accession>
<dbReference type="InterPro" id="IPR010982">
    <property type="entry name" value="Lambda_DNA-bd_dom_sf"/>
</dbReference>
<sequence length="70" mass="7436">MGFISARKASGLSQVVVAEQLGVTDAAVSMWETGKTKPRTSLLTKIAALYCCSVDDLLSPDCCDQEHSTT</sequence>
<dbReference type="InterPro" id="IPR001387">
    <property type="entry name" value="Cro/C1-type_HTH"/>
</dbReference>
<feature type="domain" description="HTH cro/C1-type" evidence="2">
    <location>
        <begin position="3"/>
        <end position="57"/>
    </location>
</feature>
<gene>
    <name evidence="3" type="ORF">KL86CLO1_10454</name>
</gene>
<reference evidence="3" key="1">
    <citation type="submission" date="2016-04" db="EMBL/GenBank/DDBJ databases">
        <authorList>
            <person name="Evans L.H."/>
            <person name="Alamgir A."/>
            <person name="Owens N."/>
            <person name="Weber N.D."/>
            <person name="Virtaneva K."/>
            <person name="Barbian K."/>
            <person name="Babar A."/>
            <person name="Rosenke K."/>
        </authorList>
    </citation>
    <scope>NUCLEOTIDE SEQUENCE</scope>
    <source>
        <strain evidence="3">86</strain>
    </source>
</reference>
<dbReference type="AlphaFoldDB" id="A0A212J3H1"/>
<protein>
    <submittedName>
        <fullName evidence="3">Putative Xre family DNA-binding protein</fullName>
    </submittedName>
</protein>
<evidence type="ECO:0000259" key="2">
    <source>
        <dbReference type="PROSITE" id="PS50943"/>
    </source>
</evidence>
<dbReference type="Pfam" id="PF01381">
    <property type="entry name" value="HTH_3"/>
    <property type="match status" value="1"/>
</dbReference>
<dbReference type="SMART" id="SM00530">
    <property type="entry name" value="HTH_XRE"/>
    <property type="match status" value="1"/>
</dbReference>
<dbReference type="SUPFAM" id="SSF47413">
    <property type="entry name" value="lambda repressor-like DNA-binding domains"/>
    <property type="match status" value="1"/>
</dbReference>
<name>A0A212J3H1_9FIRM</name>
<dbReference type="GO" id="GO:0003677">
    <property type="term" value="F:DNA binding"/>
    <property type="evidence" value="ECO:0007669"/>
    <property type="project" value="UniProtKB-KW"/>
</dbReference>
<proteinExistence type="predicted"/>
<dbReference type="CDD" id="cd00093">
    <property type="entry name" value="HTH_XRE"/>
    <property type="match status" value="1"/>
</dbReference>
<dbReference type="PANTHER" id="PTHR46558:SF11">
    <property type="entry name" value="HTH-TYPE TRANSCRIPTIONAL REGULATOR XRE"/>
    <property type="match status" value="1"/>
</dbReference>
<dbReference type="EMBL" id="FLUN01000001">
    <property type="protein sequence ID" value="SBV94003.1"/>
    <property type="molecule type" value="Genomic_DNA"/>
</dbReference>
<evidence type="ECO:0000256" key="1">
    <source>
        <dbReference type="ARBA" id="ARBA00023125"/>
    </source>
</evidence>